<comment type="similarity">
    <text evidence="1">Belongs to the paxM FAD-dependent monooxygenase family.</text>
</comment>
<dbReference type="STRING" id="1448308.A0A2T2NZF1"/>
<evidence type="ECO:0000256" key="4">
    <source>
        <dbReference type="ARBA" id="ARBA00023002"/>
    </source>
</evidence>
<dbReference type="Proteomes" id="UP000240883">
    <property type="component" value="Unassembled WGS sequence"/>
</dbReference>
<gene>
    <name evidence="7" type="ORF">BS50DRAFT_545750</name>
</gene>
<dbReference type="PANTHER" id="PTHR13789">
    <property type="entry name" value="MONOOXYGENASE"/>
    <property type="match status" value="1"/>
</dbReference>
<dbReference type="InterPro" id="IPR002938">
    <property type="entry name" value="FAD-bd"/>
</dbReference>
<accession>A0A2T2NZF1</accession>
<dbReference type="OrthoDB" id="16820at2759"/>
<dbReference type="InterPro" id="IPR050493">
    <property type="entry name" value="FAD-dep_Monooxygenase_BioMet"/>
</dbReference>
<dbReference type="PRINTS" id="PR00420">
    <property type="entry name" value="RNGMNOXGNASE"/>
</dbReference>
<dbReference type="PANTHER" id="PTHR13789:SF147">
    <property type="entry name" value="PUTATIVE (AFU_ORTHOLOGUE AFUA_2G01950)-RELATED"/>
    <property type="match status" value="1"/>
</dbReference>
<organism evidence="7 8">
    <name type="scientific">Corynespora cassiicola Philippines</name>
    <dbReference type="NCBI Taxonomy" id="1448308"/>
    <lineage>
        <taxon>Eukaryota</taxon>
        <taxon>Fungi</taxon>
        <taxon>Dikarya</taxon>
        <taxon>Ascomycota</taxon>
        <taxon>Pezizomycotina</taxon>
        <taxon>Dothideomycetes</taxon>
        <taxon>Pleosporomycetidae</taxon>
        <taxon>Pleosporales</taxon>
        <taxon>Corynesporascaceae</taxon>
        <taxon>Corynespora</taxon>
    </lineage>
</organism>
<dbReference type="GO" id="GO:0071949">
    <property type="term" value="F:FAD binding"/>
    <property type="evidence" value="ECO:0007669"/>
    <property type="project" value="InterPro"/>
</dbReference>
<evidence type="ECO:0000256" key="2">
    <source>
        <dbReference type="ARBA" id="ARBA00022630"/>
    </source>
</evidence>
<dbReference type="InterPro" id="IPR036188">
    <property type="entry name" value="FAD/NAD-bd_sf"/>
</dbReference>
<evidence type="ECO:0000313" key="7">
    <source>
        <dbReference type="EMBL" id="PSN70805.1"/>
    </source>
</evidence>
<dbReference type="EMBL" id="KZ678131">
    <property type="protein sequence ID" value="PSN70805.1"/>
    <property type="molecule type" value="Genomic_DNA"/>
</dbReference>
<evidence type="ECO:0000259" key="6">
    <source>
        <dbReference type="Pfam" id="PF01494"/>
    </source>
</evidence>
<proteinExistence type="inferred from homology"/>
<keyword evidence="2" id="KW-0285">Flavoprotein</keyword>
<keyword evidence="3" id="KW-0274">FAD</keyword>
<dbReference type="Pfam" id="PF01494">
    <property type="entry name" value="FAD_binding_3"/>
    <property type="match status" value="1"/>
</dbReference>
<keyword evidence="8" id="KW-1185">Reference proteome</keyword>
<dbReference type="Gene3D" id="3.50.50.60">
    <property type="entry name" value="FAD/NAD(P)-binding domain"/>
    <property type="match status" value="1"/>
</dbReference>
<dbReference type="SUPFAM" id="SSF54373">
    <property type="entry name" value="FAD-linked reductases, C-terminal domain"/>
    <property type="match status" value="1"/>
</dbReference>
<evidence type="ECO:0000256" key="1">
    <source>
        <dbReference type="ARBA" id="ARBA00007992"/>
    </source>
</evidence>
<keyword evidence="4" id="KW-0560">Oxidoreductase</keyword>
<protein>
    <submittedName>
        <fullName evidence="7">Salicylate hydroxylase</fullName>
    </submittedName>
</protein>
<evidence type="ECO:0000256" key="3">
    <source>
        <dbReference type="ARBA" id="ARBA00022827"/>
    </source>
</evidence>
<dbReference type="AlphaFoldDB" id="A0A2T2NZF1"/>
<keyword evidence="5" id="KW-0503">Monooxygenase</keyword>
<evidence type="ECO:0000256" key="5">
    <source>
        <dbReference type="ARBA" id="ARBA00023033"/>
    </source>
</evidence>
<feature type="domain" description="FAD-binding" evidence="6">
    <location>
        <begin position="8"/>
        <end position="331"/>
    </location>
</feature>
<dbReference type="SUPFAM" id="SSF51905">
    <property type="entry name" value="FAD/NAD(P)-binding domain"/>
    <property type="match status" value="1"/>
</dbReference>
<name>A0A2T2NZF1_CORCC</name>
<reference evidence="7 8" key="1">
    <citation type="journal article" date="2018" name="Front. Microbiol.">
        <title>Genome-Wide Analysis of Corynespora cassiicola Leaf Fall Disease Putative Effectors.</title>
        <authorList>
            <person name="Lopez D."/>
            <person name="Ribeiro S."/>
            <person name="Label P."/>
            <person name="Fumanal B."/>
            <person name="Venisse J.S."/>
            <person name="Kohler A."/>
            <person name="de Oliveira R.R."/>
            <person name="Labutti K."/>
            <person name="Lipzen A."/>
            <person name="Lail K."/>
            <person name="Bauer D."/>
            <person name="Ohm R.A."/>
            <person name="Barry K.W."/>
            <person name="Spatafora J."/>
            <person name="Grigoriev I.V."/>
            <person name="Martin F.M."/>
            <person name="Pujade-Renaud V."/>
        </authorList>
    </citation>
    <scope>NUCLEOTIDE SEQUENCE [LARGE SCALE GENOMIC DNA]</scope>
    <source>
        <strain evidence="7 8">Philippines</strain>
    </source>
</reference>
<sequence>MNDQKFKLHVVVVGAGLAGLSTALAVRKAGHDVTVVEQASEFGEIGAGVQVPPNAARELIRWGLGEKMSKIASRPYRINYRDWKTGEARGVSDLLSHEARFGAPYWQVYRPDYHTVLLEAAKNAGMKLRRGVEVKEYRPEEGSVVLQSGEVIKGDLVVAADGVKSIARKALGQNIEPHETGDTCFRAVIPCSELLADPDLALLVKTPGFEQWLGPDHHIIGYNMQKEKSYNLLMVIPDDNMMSGYRAPASVNEVRKAFSGWSNVTQKLLSHLPESLEKWRLIDLPPVSSWVHRSGKMVAIGDAVHATLPYLAQGAAMAIEDASTLGFALSKITDVTQLLMALKFFYNIRYERAHTVQRGSWTNRFFIHMRDGPQYEMREGVFQAGDYPGSPNLMGNSLFQEYLYGHDVIQAAEERWNNENTSSFKL</sequence>
<evidence type="ECO:0000313" key="8">
    <source>
        <dbReference type="Proteomes" id="UP000240883"/>
    </source>
</evidence>
<dbReference type="GO" id="GO:0004497">
    <property type="term" value="F:monooxygenase activity"/>
    <property type="evidence" value="ECO:0007669"/>
    <property type="project" value="UniProtKB-KW"/>
</dbReference>